<feature type="domain" description="Type II secretion system protein GspF" evidence="8">
    <location>
        <begin position="18"/>
        <end position="144"/>
    </location>
</feature>
<dbReference type="PANTHER" id="PTHR30012:SF0">
    <property type="entry name" value="TYPE II SECRETION SYSTEM PROTEIN F-RELATED"/>
    <property type="match status" value="1"/>
</dbReference>
<organism evidence="9 10">
    <name type="scientific">Tepidamorphus gemmatus</name>
    <dbReference type="NCBI Taxonomy" id="747076"/>
    <lineage>
        <taxon>Bacteria</taxon>
        <taxon>Pseudomonadati</taxon>
        <taxon>Pseudomonadota</taxon>
        <taxon>Alphaproteobacteria</taxon>
        <taxon>Hyphomicrobiales</taxon>
        <taxon>Tepidamorphaceae</taxon>
        <taxon>Tepidamorphus</taxon>
    </lineage>
</organism>
<evidence type="ECO:0000313" key="10">
    <source>
        <dbReference type="Proteomes" id="UP000295678"/>
    </source>
</evidence>
<evidence type="ECO:0000256" key="4">
    <source>
        <dbReference type="ARBA" id="ARBA00022692"/>
    </source>
</evidence>
<gene>
    <name evidence="9" type="ORF">EDC22_105228</name>
</gene>
<keyword evidence="4 7" id="KW-0812">Transmembrane</keyword>
<name>A0A4V2UZC1_9HYPH</name>
<dbReference type="InterPro" id="IPR042094">
    <property type="entry name" value="T2SS_GspF_sf"/>
</dbReference>
<feature type="transmembrane region" description="Helical" evidence="7">
    <location>
        <begin position="320"/>
        <end position="344"/>
    </location>
</feature>
<evidence type="ECO:0000256" key="7">
    <source>
        <dbReference type="SAM" id="Phobius"/>
    </source>
</evidence>
<sequence>MKLPAFRLPPSTGQRADFYELLAGFTADGIPTYDALTEIDQQYRRFRSPMAPVTGRLLRRMRGGEGPARSCGAALQGLVPVVEALAVSSGEDAGDIPQGLRRAAAVARVNQEIVQTIRSELSYPLLLLVLLAGLLLVISFYVVPAMTEVIGEERWPTSARLAASFARAAPWLVLAGTLLLAGGTVLFLMLRSRWTGRFRDLLDRFVFPWTMHRRVTAAMLLASLASLLRIGVPFSHALERLAAASGAWERVHIQRVRARLRRGEREGAALAGPLFDDELRWQIQLYGRMSRFSEALDAFSERSLSHTRARIRSGFATIRIGLLIAVAGIIYWIYSAVLAVTLAARS</sequence>
<dbReference type="OrthoDB" id="7031359at2"/>
<keyword evidence="10" id="KW-1185">Reference proteome</keyword>
<dbReference type="Pfam" id="PF00482">
    <property type="entry name" value="T2SSF"/>
    <property type="match status" value="2"/>
</dbReference>
<reference evidence="9 10" key="1">
    <citation type="submission" date="2019-03" db="EMBL/GenBank/DDBJ databases">
        <title>Genomic Encyclopedia of Type Strains, Phase IV (KMG-IV): sequencing the most valuable type-strain genomes for metagenomic binning, comparative biology and taxonomic classification.</title>
        <authorList>
            <person name="Goeker M."/>
        </authorList>
    </citation>
    <scope>NUCLEOTIDE SEQUENCE [LARGE SCALE GENOMIC DNA]</scope>
    <source>
        <strain evidence="9 10">DSM 19345</strain>
    </source>
</reference>
<protein>
    <submittedName>
        <fullName evidence="9">Type II secretory pathway component PulF</fullName>
    </submittedName>
</protein>
<comment type="caution">
    <text evidence="9">The sequence shown here is derived from an EMBL/GenBank/DDBJ whole genome shotgun (WGS) entry which is preliminary data.</text>
</comment>
<dbReference type="Proteomes" id="UP000295678">
    <property type="component" value="Unassembled WGS sequence"/>
</dbReference>
<dbReference type="Gene3D" id="1.20.81.30">
    <property type="entry name" value="Type II secretion system (T2SS), domain F"/>
    <property type="match status" value="2"/>
</dbReference>
<keyword evidence="6 7" id="KW-0472">Membrane</keyword>
<dbReference type="PANTHER" id="PTHR30012">
    <property type="entry name" value="GENERAL SECRETION PATHWAY PROTEIN"/>
    <property type="match status" value="1"/>
</dbReference>
<comment type="similarity">
    <text evidence="2">Belongs to the GSP F family.</text>
</comment>
<feature type="transmembrane region" description="Helical" evidence="7">
    <location>
        <begin position="125"/>
        <end position="143"/>
    </location>
</feature>
<dbReference type="InterPro" id="IPR003004">
    <property type="entry name" value="GspF/PilC"/>
</dbReference>
<evidence type="ECO:0000256" key="1">
    <source>
        <dbReference type="ARBA" id="ARBA00004651"/>
    </source>
</evidence>
<dbReference type="InterPro" id="IPR018076">
    <property type="entry name" value="T2SS_GspF_dom"/>
</dbReference>
<keyword evidence="5 7" id="KW-1133">Transmembrane helix</keyword>
<feature type="domain" description="Type II secretion system protein GspF" evidence="8">
    <location>
        <begin position="221"/>
        <end position="338"/>
    </location>
</feature>
<evidence type="ECO:0000313" key="9">
    <source>
        <dbReference type="EMBL" id="TCT10728.1"/>
    </source>
</evidence>
<dbReference type="AlphaFoldDB" id="A0A4V2UZC1"/>
<evidence type="ECO:0000256" key="6">
    <source>
        <dbReference type="ARBA" id="ARBA00023136"/>
    </source>
</evidence>
<accession>A0A4V2UZC1</accession>
<dbReference type="EMBL" id="SMAK01000005">
    <property type="protein sequence ID" value="TCT10728.1"/>
    <property type="molecule type" value="Genomic_DNA"/>
</dbReference>
<proteinExistence type="inferred from homology"/>
<feature type="transmembrane region" description="Helical" evidence="7">
    <location>
        <begin position="168"/>
        <end position="190"/>
    </location>
</feature>
<dbReference type="RefSeq" id="WP_132806564.1">
    <property type="nucleotide sequence ID" value="NZ_SMAK01000005.1"/>
</dbReference>
<comment type="subcellular location">
    <subcellularLocation>
        <location evidence="1">Cell membrane</location>
        <topology evidence="1">Multi-pass membrane protein</topology>
    </subcellularLocation>
</comment>
<evidence type="ECO:0000259" key="8">
    <source>
        <dbReference type="Pfam" id="PF00482"/>
    </source>
</evidence>
<dbReference type="GO" id="GO:0005886">
    <property type="term" value="C:plasma membrane"/>
    <property type="evidence" value="ECO:0007669"/>
    <property type="project" value="UniProtKB-SubCell"/>
</dbReference>
<evidence type="ECO:0000256" key="2">
    <source>
        <dbReference type="ARBA" id="ARBA00005745"/>
    </source>
</evidence>
<evidence type="ECO:0000256" key="3">
    <source>
        <dbReference type="ARBA" id="ARBA00022475"/>
    </source>
</evidence>
<keyword evidence="3" id="KW-1003">Cell membrane</keyword>
<evidence type="ECO:0000256" key="5">
    <source>
        <dbReference type="ARBA" id="ARBA00022989"/>
    </source>
</evidence>